<evidence type="ECO:0000256" key="3">
    <source>
        <dbReference type="ARBA" id="ARBA00022806"/>
    </source>
</evidence>
<protein>
    <submittedName>
        <fullName evidence="7">CRISPR-associated Cas3 family helicase</fullName>
    </submittedName>
</protein>
<evidence type="ECO:0000256" key="1">
    <source>
        <dbReference type="ARBA" id="ARBA00022741"/>
    </source>
</evidence>
<keyword evidence="3" id="KW-0347">Helicase</keyword>
<reference evidence="7 8" key="1">
    <citation type="submission" date="2019-03" db="EMBL/GenBank/DDBJ databases">
        <title>Genomic Encyclopedia of Type Strains, Phase IV (KMG-IV): sequencing the most valuable type-strain genomes for metagenomic binning, comparative biology and taxonomic classification.</title>
        <authorList>
            <person name="Goeker M."/>
        </authorList>
    </citation>
    <scope>NUCLEOTIDE SEQUENCE [LARGE SCALE GENOMIC DNA]</scope>
    <source>
        <strain evidence="7 8">DSM 21153</strain>
    </source>
</reference>
<evidence type="ECO:0000313" key="8">
    <source>
        <dbReference type="Proteomes" id="UP000295277"/>
    </source>
</evidence>
<dbReference type="InterPro" id="IPR011545">
    <property type="entry name" value="DEAD/DEAH_box_helicase_dom"/>
</dbReference>
<dbReference type="Gene3D" id="1.10.3210.30">
    <property type="match status" value="1"/>
</dbReference>
<dbReference type="InterPro" id="IPR027417">
    <property type="entry name" value="P-loop_NTPase"/>
</dbReference>
<evidence type="ECO:0000256" key="5">
    <source>
        <dbReference type="ARBA" id="ARBA00023118"/>
    </source>
</evidence>
<keyword evidence="1" id="KW-0547">Nucleotide-binding</keyword>
<evidence type="ECO:0000256" key="2">
    <source>
        <dbReference type="ARBA" id="ARBA00022801"/>
    </source>
</evidence>
<dbReference type="GO" id="GO:0003724">
    <property type="term" value="F:RNA helicase activity"/>
    <property type="evidence" value="ECO:0007669"/>
    <property type="project" value="TreeGrafter"/>
</dbReference>
<dbReference type="CDD" id="cd17930">
    <property type="entry name" value="DEXHc_cas3"/>
    <property type="match status" value="1"/>
</dbReference>
<dbReference type="InterPro" id="IPR054712">
    <property type="entry name" value="Cas3-like_dom"/>
</dbReference>
<dbReference type="GO" id="GO:0016787">
    <property type="term" value="F:hydrolase activity"/>
    <property type="evidence" value="ECO:0007669"/>
    <property type="project" value="UniProtKB-KW"/>
</dbReference>
<dbReference type="Gene3D" id="3.40.50.300">
    <property type="entry name" value="P-loop containing nucleotide triphosphate hydrolases"/>
    <property type="match status" value="2"/>
</dbReference>
<dbReference type="AlphaFoldDB" id="A0A4R1Z094"/>
<dbReference type="EMBL" id="SLVM01000004">
    <property type="protein sequence ID" value="TCM86553.1"/>
    <property type="molecule type" value="Genomic_DNA"/>
</dbReference>
<comment type="caution">
    <text evidence="7">The sequence shown here is derived from an EMBL/GenBank/DDBJ whole genome shotgun (WGS) entry which is preliminary data.</text>
</comment>
<keyword evidence="8" id="KW-1185">Reference proteome</keyword>
<dbReference type="Pfam" id="PF22590">
    <property type="entry name" value="Cas3-like_C_2"/>
    <property type="match status" value="1"/>
</dbReference>
<evidence type="ECO:0000259" key="6">
    <source>
        <dbReference type="SMART" id="SM00487"/>
    </source>
</evidence>
<dbReference type="InterPro" id="IPR014001">
    <property type="entry name" value="Helicase_ATP-bd"/>
</dbReference>
<evidence type="ECO:0000313" key="7">
    <source>
        <dbReference type="EMBL" id="TCM86553.1"/>
    </source>
</evidence>
<dbReference type="GO" id="GO:0051607">
    <property type="term" value="P:defense response to virus"/>
    <property type="evidence" value="ECO:0007669"/>
    <property type="project" value="UniProtKB-KW"/>
</dbReference>
<keyword evidence="2" id="KW-0378">Hydrolase</keyword>
<dbReference type="PANTHER" id="PTHR47963:SF9">
    <property type="entry name" value="CRISPR-ASSOCIATED ENDONUCLEASE_HELICASE CAS3"/>
    <property type="match status" value="1"/>
</dbReference>
<sequence length="673" mass="72207">MGRALLDWFPEIMTSSAPEPVPPLVHFFCGLLTLADWIGSDRRAFPFESTFRRDYWETARTRAADRVAAIGLAGGSLRLCGAPGWALISDHPSPRPAQQAVGSVPATERLVLLEAETGSGKTEAALWRFATLLAAEEVDALYFAVPTRAAARQLHRRVNTALKRMFDAAPEAVLAVPGQLLAGEAAGRRLPGFEVLWDDTASRPARWAAEHAARYLAAQVAVGTVDQVALGGLRVKYAHLRGSALSRALLVIDEVHASDAYMTEVQLAMVRSHLALGGHAMLMSATLGAAARRRWLSEASADLAADTARPYPAVWTSRGPQAVAPDRDSGKAVHVEAHRGWTGDEAARLALEAADRGARVLVIRNTVIRAQETFAACHAARPDLLLAVEGQPTLHHSRFAAEDRALLDIAVEDAIGKDSPIGGRIVIGTQTLEQSLDLCADLLIADLCPMDVLLQRIGRLHRHRRPRPPGFEAARAIVLCPPDGLDPLTRTAENGLGAYANGPSLSGVYVDVPGLAATLAEIEARPVWKIPAMNRALVEAATHPEALDRIAAAQGWQPYRQRVTGKALAEMGAAGLVLLDRTAPLPRSFPDDERIRTRLGEDGVILTLPEGTRGAFGTPITRLALPAHWSRGLTGEEEVQIDPGPPIRVTVSDRVMVYGPAGLMQELGEQHGA</sequence>
<dbReference type="InterPro" id="IPR038257">
    <property type="entry name" value="CRISPR-assoc_Cas3_HD_sf"/>
</dbReference>
<dbReference type="GO" id="GO:0003723">
    <property type="term" value="F:RNA binding"/>
    <property type="evidence" value="ECO:0007669"/>
    <property type="project" value="TreeGrafter"/>
</dbReference>
<keyword evidence="4" id="KW-0067">ATP-binding</keyword>
<dbReference type="GO" id="GO:0005524">
    <property type="term" value="F:ATP binding"/>
    <property type="evidence" value="ECO:0007669"/>
    <property type="project" value="UniProtKB-KW"/>
</dbReference>
<dbReference type="PANTHER" id="PTHR47963">
    <property type="entry name" value="DEAD-BOX ATP-DEPENDENT RNA HELICASE 47, MITOCHONDRIAL"/>
    <property type="match status" value="1"/>
</dbReference>
<dbReference type="Proteomes" id="UP000295277">
    <property type="component" value="Unassembled WGS sequence"/>
</dbReference>
<name>A0A4R1Z094_9RHOB</name>
<gene>
    <name evidence="7" type="ORF">EV216_104104</name>
</gene>
<organism evidence="7 8">
    <name type="scientific">Rhodovulum steppense</name>
    <dbReference type="NCBI Taxonomy" id="540251"/>
    <lineage>
        <taxon>Bacteria</taxon>
        <taxon>Pseudomonadati</taxon>
        <taxon>Pseudomonadota</taxon>
        <taxon>Alphaproteobacteria</taxon>
        <taxon>Rhodobacterales</taxon>
        <taxon>Paracoccaceae</taxon>
        <taxon>Rhodovulum</taxon>
    </lineage>
</organism>
<dbReference type="NCBIfam" id="TIGR01587">
    <property type="entry name" value="cas3_core"/>
    <property type="match status" value="1"/>
</dbReference>
<dbReference type="InterPro" id="IPR006474">
    <property type="entry name" value="Helicase_Cas3_CRISPR-ass_core"/>
</dbReference>
<dbReference type="SMART" id="SM00487">
    <property type="entry name" value="DEXDc"/>
    <property type="match status" value="1"/>
</dbReference>
<proteinExistence type="predicted"/>
<dbReference type="Pfam" id="PF00270">
    <property type="entry name" value="DEAD"/>
    <property type="match status" value="1"/>
</dbReference>
<keyword evidence="5" id="KW-0051">Antiviral defense</keyword>
<accession>A0A4R1Z094</accession>
<evidence type="ECO:0000256" key="4">
    <source>
        <dbReference type="ARBA" id="ARBA00022840"/>
    </source>
</evidence>
<dbReference type="InterPro" id="IPR050547">
    <property type="entry name" value="DEAD_box_RNA_helicases"/>
</dbReference>
<dbReference type="SUPFAM" id="SSF52540">
    <property type="entry name" value="P-loop containing nucleoside triphosphate hydrolases"/>
    <property type="match status" value="1"/>
</dbReference>
<feature type="domain" description="Helicase ATP-binding" evidence="6">
    <location>
        <begin position="90"/>
        <end position="314"/>
    </location>
</feature>